<gene>
    <name evidence="1" type="ORF">GKS16_08515</name>
</gene>
<sequence>MIFISDLKKKQEPVHFKESLDIKDKLLERNKDILDIKDVLAIGTVSYEEGIFLLNYHLSYTLTMPSSRSMKAVTLYQENDINELFIEESQVTQNKDIVEEELVLILSGETIDIEESVIDNILLDIPLQVLAPEEENSVDMPKGKEWTVLTEEQYQSMKADTAKENNPFASLNGLFDE</sequence>
<dbReference type="InterPro" id="IPR003772">
    <property type="entry name" value="YceD"/>
</dbReference>
<dbReference type="EMBL" id="WLXI01000057">
    <property type="protein sequence ID" value="MTD02309.1"/>
    <property type="molecule type" value="Genomic_DNA"/>
</dbReference>
<dbReference type="GeneID" id="93825680"/>
<protein>
    <submittedName>
        <fullName evidence="1">DUF177 domain-containing protein</fullName>
    </submittedName>
</protein>
<dbReference type="Pfam" id="PF02620">
    <property type="entry name" value="YceD"/>
    <property type="match status" value="1"/>
</dbReference>
<dbReference type="AlphaFoldDB" id="A0A2X4K355"/>
<dbReference type="Proteomes" id="UP000483839">
    <property type="component" value="Unassembled WGS sequence"/>
</dbReference>
<proteinExistence type="predicted"/>
<reference evidence="1 2" key="1">
    <citation type="submission" date="2019-11" db="EMBL/GenBank/DDBJ databases">
        <title>Streptococcus uberis isolated from clinical mastitis cases on a southeastern Queensland dairy.</title>
        <authorList>
            <person name="Workentine M.L."/>
            <person name="Price R."/>
            <person name="Olchowy T."/>
        </authorList>
    </citation>
    <scope>NUCLEOTIDE SEQUENCE [LARGE SCALE GENOMIC DNA]</scope>
    <source>
        <strain evidence="1 2">OLC4459-A17</strain>
    </source>
</reference>
<evidence type="ECO:0000313" key="2">
    <source>
        <dbReference type="Proteomes" id="UP000483839"/>
    </source>
</evidence>
<comment type="caution">
    <text evidence="1">The sequence shown here is derived from an EMBL/GenBank/DDBJ whole genome shotgun (WGS) entry which is preliminary data.</text>
</comment>
<dbReference type="RefSeq" id="WP_012657912.1">
    <property type="nucleotide sequence ID" value="NZ_BAABQA010000003.1"/>
</dbReference>
<evidence type="ECO:0000313" key="1">
    <source>
        <dbReference type="EMBL" id="MTD02309.1"/>
    </source>
</evidence>
<accession>A0A2X4K355</accession>
<dbReference type="OMA" id="KWTIYQL"/>
<organism evidence="1 2">
    <name type="scientific">Streptococcus uberis</name>
    <dbReference type="NCBI Taxonomy" id="1349"/>
    <lineage>
        <taxon>Bacteria</taxon>
        <taxon>Bacillati</taxon>
        <taxon>Bacillota</taxon>
        <taxon>Bacilli</taxon>
        <taxon>Lactobacillales</taxon>
        <taxon>Streptococcaceae</taxon>
        <taxon>Streptococcus</taxon>
    </lineage>
</organism>
<name>A0A2X4K355_STRUB</name>